<sequence length="210" mass="21728">MASCGSPGLRTRQQRGAQRSQLSVAANEVAWRGGERGGVVGGKRQAAVAGAAIQLVVVDPFCDPVRPAPRPYLSRAQRLCQGQVHIHDQQAVGIALVLVETAGGENVQAGLRVVPVFDHRVVLVAVQQQVQAVLAQLALGVACVGKVGRGMVNQADTPARQCLAVGTGQQAADRVIAEPQLAGDVVVASQALSKPMTCSGAPAPRSSVRR</sequence>
<feature type="region of interest" description="Disordered" evidence="1">
    <location>
        <begin position="1"/>
        <end position="20"/>
    </location>
</feature>
<dbReference type="EMBL" id="SNZH01000025">
    <property type="protein sequence ID" value="TDR37382.1"/>
    <property type="molecule type" value="Genomic_DNA"/>
</dbReference>
<evidence type="ECO:0000256" key="1">
    <source>
        <dbReference type="SAM" id="MobiDB-lite"/>
    </source>
</evidence>
<evidence type="ECO:0000313" key="2">
    <source>
        <dbReference type="EMBL" id="TDR37382.1"/>
    </source>
</evidence>
<organism evidence="2 3">
    <name type="scientific">Tahibacter aquaticus</name>
    <dbReference type="NCBI Taxonomy" id="520092"/>
    <lineage>
        <taxon>Bacteria</taxon>
        <taxon>Pseudomonadati</taxon>
        <taxon>Pseudomonadota</taxon>
        <taxon>Gammaproteobacteria</taxon>
        <taxon>Lysobacterales</taxon>
        <taxon>Rhodanobacteraceae</taxon>
        <taxon>Tahibacter</taxon>
    </lineage>
</organism>
<dbReference type="Proteomes" id="UP000295293">
    <property type="component" value="Unassembled WGS sequence"/>
</dbReference>
<accession>A0A4R6YJZ3</accession>
<name>A0A4R6YJZ3_9GAMM</name>
<proteinExistence type="predicted"/>
<gene>
    <name evidence="2" type="ORF">DFR29_12544</name>
</gene>
<keyword evidence="3" id="KW-1185">Reference proteome</keyword>
<protein>
    <submittedName>
        <fullName evidence="2">Uncharacterized protein</fullName>
    </submittedName>
</protein>
<comment type="caution">
    <text evidence="2">The sequence shown here is derived from an EMBL/GenBank/DDBJ whole genome shotgun (WGS) entry which is preliminary data.</text>
</comment>
<reference evidence="2 3" key="1">
    <citation type="submission" date="2019-03" db="EMBL/GenBank/DDBJ databases">
        <title>Genomic Encyclopedia of Type Strains, Phase IV (KMG-IV): sequencing the most valuable type-strain genomes for metagenomic binning, comparative biology and taxonomic classification.</title>
        <authorList>
            <person name="Goeker M."/>
        </authorList>
    </citation>
    <scope>NUCLEOTIDE SEQUENCE [LARGE SCALE GENOMIC DNA]</scope>
    <source>
        <strain evidence="2 3">DSM 21667</strain>
    </source>
</reference>
<dbReference type="AlphaFoldDB" id="A0A4R6YJZ3"/>
<evidence type="ECO:0000313" key="3">
    <source>
        <dbReference type="Proteomes" id="UP000295293"/>
    </source>
</evidence>